<evidence type="ECO:0000313" key="2">
    <source>
        <dbReference type="WBParaSite" id="RSKR_0001065600.1"/>
    </source>
</evidence>
<sequence length="269" mass="30786">MNWRKLFGYKKFEDDFSASDVKSSSPGKVKVNKKVSDAHPNFNKEDDDVIPMSELNCSIHKPDTISFNERRICTPRSSLNNSPLSPTPASPLPTPPPLRRPSYSLLPRLYTIGQKAFDEEKKLIWTRFTNDINEKCAIENQTNQARDDNGRPPFSAPFLTLDTRLPCALRSFLRCQSDKKFLECGSPTALISQSTFPSLPKYNFPLIYEFGDYQNDRRFFLAENGLKGQNRRPPRNLYGKVKMCGKLDDIEFGVIFYVFVTDIQNPNPN</sequence>
<dbReference type="Proteomes" id="UP000095286">
    <property type="component" value="Unplaced"/>
</dbReference>
<dbReference type="WBParaSite" id="RSKR_0001065600.1">
    <property type="protein sequence ID" value="RSKR_0001065600.1"/>
    <property type="gene ID" value="RSKR_0001065600"/>
</dbReference>
<name>A0AC35UEE3_9BILA</name>
<accession>A0AC35UEE3</accession>
<evidence type="ECO:0000313" key="1">
    <source>
        <dbReference type="Proteomes" id="UP000095286"/>
    </source>
</evidence>
<reference evidence="2" key="1">
    <citation type="submission" date="2016-11" db="UniProtKB">
        <authorList>
            <consortium name="WormBaseParasite"/>
        </authorList>
    </citation>
    <scope>IDENTIFICATION</scope>
    <source>
        <strain evidence="2">KR3021</strain>
    </source>
</reference>
<protein>
    <submittedName>
        <fullName evidence="2">Uncharacterized protein</fullName>
    </submittedName>
</protein>
<proteinExistence type="predicted"/>
<organism evidence="1 2">
    <name type="scientific">Rhabditophanes sp. KR3021</name>
    <dbReference type="NCBI Taxonomy" id="114890"/>
    <lineage>
        <taxon>Eukaryota</taxon>
        <taxon>Metazoa</taxon>
        <taxon>Ecdysozoa</taxon>
        <taxon>Nematoda</taxon>
        <taxon>Chromadorea</taxon>
        <taxon>Rhabditida</taxon>
        <taxon>Tylenchina</taxon>
        <taxon>Panagrolaimomorpha</taxon>
        <taxon>Strongyloidoidea</taxon>
        <taxon>Alloionematidae</taxon>
        <taxon>Rhabditophanes</taxon>
    </lineage>
</organism>